<dbReference type="Proteomes" id="UP001212421">
    <property type="component" value="Chromosome"/>
</dbReference>
<keyword evidence="4" id="KW-1185">Reference proteome</keyword>
<reference evidence="3 4" key="1">
    <citation type="submission" date="2021-05" db="EMBL/GenBank/DDBJ databases">
        <authorList>
            <person name="Kumar R."/>
            <person name="Kumar A."/>
            <person name="Mukhia S."/>
        </authorList>
    </citation>
    <scope>NUCLEOTIDE SEQUENCE [LARGE SCALE GENOMIC DNA]</scope>
    <source>
        <strain evidence="3 4">ERMR7:08</strain>
    </source>
</reference>
<proteinExistence type="predicted"/>
<evidence type="ECO:0000313" key="3">
    <source>
        <dbReference type="EMBL" id="WBM80086.1"/>
    </source>
</evidence>
<evidence type="ECO:0000313" key="4">
    <source>
        <dbReference type="Proteomes" id="UP001212421"/>
    </source>
</evidence>
<feature type="domain" description="PKD" evidence="2">
    <location>
        <begin position="111"/>
        <end position="170"/>
    </location>
</feature>
<dbReference type="PROSITE" id="PS50093">
    <property type="entry name" value="PKD"/>
    <property type="match status" value="1"/>
</dbReference>
<feature type="region of interest" description="Disordered" evidence="1">
    <location>
        <begin position="1"/>
        <end position="41"/>
    </location>
</feature>
<organism evidence="3 4">
    <name type="scientific">Cryobacterium breve</name>
    <dbReference type="NCBI Taxonomy" id="1259258"/>
    <lineage>
        <taxon>Bacteria</taxon>
        <taxon>Bacillati</taxon>
        <taxon>Actinomycetota</taxon>
        <taxon>Actinomycetes</taxon>
        <taxon>Micrococcales</taxon>
        <taxon>Microbacteriaceae</taxon>
        <taxon>Cryobacterium</taxon>
    </lineage>
</organism>
<dbReference type="EMBL" id="CP075584">
    <property type="protein sequence ID" value="WBM80086.1"/>
    <property type="molecule type" value="Genomic_DNA"/>
</dbReference>
<dbReference type="InterPro" id="IPR000601">
    <property type="entry name" value="PKD_dom"/>
</dbReference>
<gene>
    <name evidence="3" type="ORF">KIV56_00195</name>
</gene>
<name>A0ABY7NC40_9MICO</name>
<evidence type="ECO:0000259" key="2">
    <source>
        <dbReference type="PROSITE" id="PS50093"/>
    </source>
</evidence>
<protein>
    <recommendedName>
        <fullName evidence="2">PKD domain-containing protein</fullName>
    </recommendedName>
</protein>
<dbReference type="RefSeq" id="WP_281534705.1">
    <property type="nucleotide sequence ID" value="NZ_CP075584.1"/>
</dbReference>
<accession>A0ABY7NC40</accession>
<evidence type="ECO:0000256" key="1">
    <source>
        <dbReference type="SAM" id="MobiDB-lite"/>
    </source>
</evidence>
<sequence>MDLSTGFDSGTGPGGTASGTADGTGAAGSGTGAPRSTPTPTVGLPFVRDGFAVNCPLCDPNLVVSISDLVNFPAAVPGQGMEPNGWAITGLPANFLARASVHVRSGVLLGFPAEVRFTPKRFHWDVGDGTPVDSATGGASWATLGVPEFSDTATSHIFRSTGRHTVVLSVVYSAEYRAGAQPWRPVQGTLTIAAPPLTVVVSTASTVLVGQDCRANPSGPGC</sequence>